<feature type="region of interest" description="Disordered" evidence="3">
    <location>
        <begin position="468"/>
        <end position="523"/>
    </location>
</feature>
<feature type="compositionally biased region" description="Low complexity" evidence="3">
    <location>
        <begin position="649"/>
        <end position="681"/>
    </location>
</feature>
<feature type="compositionally biased region" description="Polar residues" evidence="3">
    <location>
        <begin position="377"/>
        <end position="386"/>
    </location>
</feature>
<dbReference type="GO" id="GO:0000287">
    <property type="term" value="F:magnesium ion binding"/>
    <property type="evidence" value="ECO:0007669"/>
    <property type="project" value="InterPro"/>
</dbReference>
<dbReference type="SMART" id="SM01329">
    <property type="entry name" value="Iso_dh"/>
    <property type="match status" value="1"/>
</dbReference>
<feature type="region of interest" description="Disordered" evidence="3">
    <location>
        <begin position="834"/>
        <end position="981"/>
    </location>
</feature>
<feature type="compositionally biased region" description="Pro residues" evidence="3">
    <location>
        <begin position="580"/>
        <end position="590"/>
    </location>
</feature>
<keyword evidence="2" id="KW-0460">Magnesium</keyword>
<organism evidence="5 6">
    <name type="scientific">Dentipellis fragilis</name>
    <dbReference type="NCBI Taxonomy" id="205917"/>
    <lineage>
        <taxon>Eukaryota</taxon>
        <taxon>Fungi</taxon>
        <taxon>Dikarya</taxon>
        <taxon>Basidiomycota</taxon>
        <taxon>Agaricomycotina</taxon>
        <taxon>Agaricomycetes</taxon>
        <taxon>Russulales</taxon>
        <taxon>Hericiaceae</taxon>
        <taxon>Dentipellis</taxon>
    </lineage>
</organism>
<sequence length="981" mass="105049">MAFRAPIRQMATAARKSLKIGLIPADGIGKEVIPAAREALEAVLREDCDAALFGSVSSPSRKVTGYTSPIVALRKELDLYANIRPVIAVPANPAEKPSVDMVVVRENTECLYVKQEVIINTENGREARATRLITERASKRIGKMAFEIALGRPRKQVTIIHKSNVLSITDGLFRESVRAVPKLPEVNGRYDGVKIEEQIVDSAVYRLFREPQIYDVIVAPNLYGDILSDAAAALVGSLGLVPSVNAGDKFVMGEPVHGSAPDIEGKGIANPLAAIRSAALMLRHLGYDKGADRIDNAVNEVIREGRVATPDLGGKSHTNEVVEATQSPEDLRSSCLPVCCCLASSLLIYLRTFITTRQQSVFLSFRLTITIMPVPDTINSNTNSRKPTPHRPSKEKQIPLQPLSKEKQNRPRHSDPPPVTQTKKEQRAASSSNVEPRPPRDPHQSQTKRIARRSSKPIIDWFQRKLAGSVRTRRASDATRASIAKDKQRPPLPESFSQLSRVHSTPSRGRSSGDKEIRRSSQIVEGRQGIISLNDDGFDLELTDAEARGEASTYRSSLARDSMWSPTSNLEADEDASVRPLPPSAPPSPSPSRSSSSYLSDPRTFRSMAASTKPTTLLSVDLTGGMAHIAQAPPTPVSAAHRLAAHVRSNSGTPGSIGGSISFSALPPSPSSSRPSSVQHSLNPTQALAVAHSLQAPQHTAHHPRNNPRPSSPPSDDASVLTLASSAFGIPGARAGAMMGGDSTSISHLSHMGGSRFLAEDRSSHFVLGDDPDVEGERDVDASVRALRPRSSRRGSWESEASGWSAAVLNGSTAGIMPGTPSVLRDRSMWTGSVRTGGQFSAENGDGDDDSIMASPNPAKEDGTGSYSEHKSLAAVDGEHSPSVTENRISQADSVATVPQSSHVAEPEPSPYTNSTGPGHEEHEDSGPSPNPEHPSAPDSKEESSGQDAQCLSEKITETGNEVVTSPLSDVWHSVPSTPMF</sequence>
<evidence type="ECO:0000256" key="3">
    <source>
        <dbReference type="SAM" id="MobiDB-lite"/>
    </source>
</evidence>
<dbReference type="STRING" id="205917.A0A4Y9Z5P9"/>
<gene>
    <name evidence="5" type="ORF">EVG20_g3156</name>
</gene>
<evidence type="ECO:0000256" key="1">
    <source>
        <dbReference type="ARBA" id="ARBA00007769"/>
    </source>
</evidence>
<feature type="compositionally biased region" description="Polar residues" evidence="3">
    <location>
        <begin position="882"/>
        <end position="903"/>
    </location>
</feature>
<keyword evidence="6" id="KW-1185">Reference proteome</keyword>
<comment type="caution">
    <text evidence="5">The sequence shown here is derived from an EMBL/GenBank/DDBJ whole genome shotgun (WGS) entry which is preliminary data.</text>
</comment>
<dbReference type="Proteomes" id="UP000298327">
    <property type="component" value="Unassembled WGS sequence"/>
</dbReference>
<dbReference type="GO" id="GO:0004449">
    <property type="term" value="F:isocitrate dehydrogenase (NAD+) activity"/>
    <property type="evidence" value="ECO:0007669"/>
    <property type="project" value="TreeGrafter"/>
</dbReference>
<feature type="compositionally biased region" description="Low complexity" evidence="3">
    <location>
        <begin position="591"/>
        <end position="602"/>
    </location>
</feature>
<dbReference type="GO" id="GO:0051287">
    <property type="term" value="F:NAD binding"/>
    <property type="evidence" value="ECO:0007669"/>
    <property type="project" value="InterPro"/>
</dbReference>
<dbReference type="EMBL" id="SEOQ01000137">
    <property type="protein sequence ID" value="TFY69440.1"/>
    <property type="molecule type" value="Genomic_DNA"/>
</dbReference>
<dbReference type="GO" id="GO:0009085">
    <property type="term" value="P:lysine biosynthetic process"/>
    <property type="evidence" value="ECO:0007669"/>
    <property type="project" value="TreeGrafter"/>
</dbReference>
<dbReference type="GO" id="GO:0006099">
    <property type="term" value="P:tricarboxylic acid cycle"/>
    <property type="evidence" value="ECO:0007669"/>
    <property type="project" value="TreeGrafter"/>
</dbReference>
<dbReference type="InterPro" id="IPR024084">
    <property type="entry name" value="IsoPropMal-DH-like_dom"/>
</dbReference>
<name>A0A4Y9Z5P9_9AGAM</name>
<feature type="compositionally biased region" description="Polar residues" evidence="3">
    <location>
        <begin position="958"/>
        <end position="968"/>
    </location>
</feature>
<feature type="compositionally biased region" description="Basic and acidic residues" evidence="3">
    <location>
        <begin position="404"/>
        <end position="415"/>
    </location>
</feature>
<feature type="compositionally biased region" description="Polar residues" evidence="3">
    <location>
        <begin position="495"/>
        <end position="510"/>
    </location>
</feature>
<accession>A0A4Y9Z5P9</accession>
<dbReference type="PANTHER" id="PTHR11835">
    <property type="entry name" value="DECARBOXYLATING DEHYDROGENASES-ISOCITRATE, ISOPROPYLMALATE, TARTRATE"/>
    <property type="match status" value="1"/>
</dbReference>
<feature type="region of interest" description="Disordered" evidence="3">
    <location>
        <begin position="375"/>
        <end position="456"/>
    </location>
</feature>
<proteinExistence type="inferred from homology"/>
<dbReference type="InterPro" id="IPR019818">
    <property type="entry name" value="IsoCit/isopropylmalate_DH_CS"/>
</dbReference>
<dbReference type="GO" id="GO:0047046">
    <property type="term" value="F:homoisocitrate dehydrogenase activity"/>
    <property type="evidence" value="ECO:0007669"/>
    <property type="project" value="TreeGrafter"/>
</dbReference>
<dbReference type="Pfam" id="PF00180">
    <property type="entry name" value="Iso_dh"/>
    <property type="match status" value="1"/>
</dbReference>
<dbReference type="AlphaFoldDB" id="A0A4Y9Z5P9"/>
<feature type="compositionally biased region" description="Basic and acidic residues" evidence="3">
    <location>
        <begin position="859"/>
        <end position="880"/>
    </location>
</feature>
<evidence type="ECO:0000259" key="4">
    <source>
        <dbReference type="SMART" id="SM01329"/>
    </source>
</evidence>
<reference evidence="5 6" key="1">
    <citation type="submission" date="2019-02" db="EMBL/GenBank/DDBJ databases">
        <title>Genome sequencing of the rare red list fungi Dentipellis fragilis.</title>
        <authorList>
            <person name="Buettner E."/>
            <person name="Kellner H."/>
        </authorList>
    </citation>
    <scope>NUCLEOTIDE SEQUENCE [LARGE SCALE GENOMIC DNA]</scope>
    <source>
        <strain evidence="5 6">DSM 105465</strain>
    </source>
</reference>
<dbReference type="GO" id="GO:0006102">
    <property type="term" value="P:isocitrate metabolic process"/>
    <property type="evidence" value="ECO:0007669"/>
    <property type="project" value="TreeGrafter"/>
</dbReference>
<feature type="region of interest" description="Disordered" evidence="3">
    <location>
        <begin position="551"/>
        <end position="603"/>
    </location>
</feature>
<feature type="region of interest" description="Disordered" evidence="3">
    <location>
        <begin position="648"/>
        <end position="719"/>
    </location>
</feature>
<feature type="domain" description="Isopropylmalate dehydrogenase-like" evidence="4">
    <location>
        <begin position="19"/>
        <end position="325"/>
    </location>
</feature>
<evidence type="ECO:0000256" key="2">
    <source>
        <dbReference type="ARBA" id="ARBA00022842"/>
    </source>
</evidence>
<evidence type="ECO:0000313" key="6">
    <source>
        <dbReference type="Proteomes" id="UP000298327"/>
    </source>
</evidence>
<dbReference type="OrthoDB" id="10261637at2759"/>
<protein>
    <recommendedName>
        <fullName evidence="4">Isopropylmalate dehydrogenase-like domain-containing protein</fullName>
    </recommendedName>
</protein>
<dbReference type="GO" id="GO:0005739">
    <property type="term" value="C:mitochondrion"/>
    <property type="evidence" value="ECO:0007669"/>
    <property type="project" value="TreeGrafter"/>
</dbReference>
<dbReference type="PROSITE" id="PS00470">
    <property type="entry name" value="IDH_IMDH"/>
    <property type="match status" value="1"/>
</dbReference>
<dbReference type="Gene3D" id="3.40.718.10">
    <property type="entry name" value="Isopropylmalate Dehydrogenase"/>
    <property type="match status" value="1"/>
</dbReference>
<dbReference type="PANTHER" id="PTHR11835:SF48">
    <property type="entry name" value="HOMOISOCITRATE DEHYDROGENASE, MITOCHONDRIAL"/>
    <property type="match status" value="1"/>
</dbReference>
<evidence type="ECO:0000313" key="5">
    <source>
        <dbReference type="EMBL" id="TFY69440.1"/>
    </source>
</evidence>
<comment type="similarity">
    <text evidence="1">Belongs to the isocitrate and isopropylmalate dehydrogenases family.</text>
</comment>
<dbReference type="SUPFAM" id="SSF53659">
    <property type="entry name" value="Isocitrate/Isopropylmalate dehydrogenase-like"/>
    <property type="match status" value="1"/>
</dbReference>